<keyword evidence="3" id="KW-1185">Reference proteome</keyword>
<dbReference type="Proteomes" id="UP000218023">
    <property type="component" value="Unassembled WGS sequence"/>
</dbReference>
<dbReference type="Pfam" id="PF01963">
    <property type="entry name" value="TraB_PrgY_gumN"/>
    <property type="match status" value="1"/>
</dbReference>
<dbReference type="InterPro" id="IPR002816">
    <property type="entry name" value="TraB/PrgY/GumN_fam"/>
</dbReference>
<dbReference type="PANTHER" id="PTHR40590:SF1">
    <property type="entry name" value="CYTOPLASMIC PROTEIN"/>
    <property type="match status" value="1"/>
</dbReference>
<proteinExistence type="predicted"/>
<reference evidence="2 3" key="1">
    <citation type="submission" date="2017-09" db="EMBL/GenBank/DDBJ databases">
        <title>Paracoccus alkalisoli sp. nov., isolated from saline alkaline soil.</title>
        <authorList>
            <person name="Dong X."/>
            <person name="Zhang G."/>
        </authorList>
    </citation>
    <scope>NUCLEOTIDE SEQUENCE [LARGE SCALE GENOMIC DNA]</scope>
    <source>
        <strain evidence="2 3">WN007</strain>
    </source>
</reference>
<evidence type="ECO:0000313" key="2">
    <source>
        <dbReference type="EMBL" id="PAU96376.1"/>
    </source>
</evidence>
<dbReference type="PANTHER" id="PTHR40590">
    <property type="entry name" value="CYTOPLASMIC PROTEIN-RELATED"/>
    <property type="match status" value="1"/>
</dbReference>
<dbReference type="CDD" id="cd14789">
    <property type="entry name" value="Tiki"/>
    <property type="match status" value="1"/>
</dbReference>
<feature type="chain" id="PRO_5012042057" evidence="1">
    <location>
        <begin position="31"/>
        <end position="348"/>
    </location>
</feature>
<feature type="signal peptide" evidence="1">
    <location>
        <begin position="1"/>
        <end position="30"/>
    </location>
</feature>
<evidence type="ECO:0000256" key="1">
    <source>
        <dbReference type="SAM" id="SignalP"/>
    </source>
</evidence>
<sequence length="348" mass="37524">MRITGTIRRTCLAAVLGASCGLFLATAAGAAECAGRDLIGALPAEQRAELDRAVEGVPYPTGIFWQATRGAARIEIAGTYHFPDPRHEATVARMAPLIAQAGALLVEAGPDEEAALTEKLRRDPSLMVDPTGPTLPERLGPAEWQIVAQAVEERGMPAVMASRLRPWYVAMLLGLSPCMMEQAQDLAARQGLDHRLIDEARDHDVPVLALEPWDTLFTLFKGMTPAEENDMIRAALPAARLADDYAATALEAYFRGDIRAVWEFGRLDALRNSGLPPGAVDRQVRLAEDRLMTRRNRSWIGPLTRAAEAAAARGKPVVAAFGALHLPGDTGVLRLLEAEGWTITRGGS</sequence>
<protein>
    <submittedName>
        <fullName evidence="2">Polysaccharide biosynthesis protein GumN</fullName>
    </submittedName>
</protein>
<gene>
    <name evidence="2" type="ORF">CK240_14120</name>
</gene>
<evidence type="ECO:0000313" key="3">
    <source>
        <dbReference type="Proteomes" id="UP000218023"/>
    </source>
</evidence>
<keyword evidence="1" id="KW-0732">Signal</keyword>
<dbReference type="RefSeq" id="WP_095640980.1">
    <property type="nucleotide sequence ID" value="NZ_NSJZ01000015.1"/>
</dbReference>
<dbReference type="AlphaFoldDB" id="A0A2A2GFG9"/>
<dbReference type="InterPro" id="IPR047111">
    <property type="entry name" value="YbaP-like"/>
</dbReference>
<organism evidence="2 3">
    <name type="scientific">Paracoccus salipaludis</name>
    <dbReference type="NCBI Taxonomy" id="2032623"/>
    <lineage>
        <taxon>Bacteria</taxon>
        <taxon>Pseudomonadati</taxon>
        <taxon>Pseudomonadota</taxon>
        <taxon>Alphaproteobacteria</taxon>
        <taxon>Rhodobacterales</taxon>
        <taxon>Paracoccaceae</taxon>
        <taxon>Paracoccus</taxon>
    </lineage>
</organism>
<accession>A0A2A2GFG9</accession>
<dbReference type="PROSITE" id="PS51257">
    <property type="entry name" value="PROKAR_LIPOPROTEIN"/>
    <property type="match status" value="1"/>
</dbReference>
<dbReference type="EMBL" id="NSJZ01000015">
    <property type="protein sequence ID" value="PAU96376.1"/>
    <property type="molecule type" value="Genomic_DNA"/>
</dbReference>
<name>A0A2A2GFG9_9RHOB</name>
<comment type="caution">
    <text evidence="2">The sequence shown here is derived from an EMBL/GenBank/DDBJ whole genome shotgun (WGS) entry which is preliminary data.</text>
</comment>
<dbReference type="OrthoDB" id="9806326at2"/>